<organism evidence="5 6">
    <name type="scientific">Lobosporangium transversale</name>
    <dbReference type="NCBI Taxonomy" id="64571"/>
    <lineage>
        <taxon>Eukaryota</taxon>
        <taxon>Fungi</taxon>
        <taxon>Fungi incertae sedis</taxon>
        <taxon>Mucoromycota</taxon>
        <taxon>Mortierellomycotina</taxon>
        <taxon>Mortierellomycetes</taxon>
        <taxon>Mortierellales</taxon>
        <taxon>Mortierellaceae</taxon>
        <taxon>Lobosporangium</taxon>
    </lineage>
</organism>
<keyword evidence="4" id="KW-0732">Signal</keyword>
<name>A0A1Y2H3B5_9FUNG</name>
<dbReference type="InParanoid" id="A0A1Y2H3B5"/>
<evidence type="ECO:0000313" key="6">
    <source>
        <dbReference type="Proteomes" id="UP000193648"/>
    </source>
</evidence>
<evidence type="ECO:0000256" key="3">
    <source>
        <dbReference type="SAM" id="Phobius"/>
    </source>
</evidence>
<evidence type="ECO:0000256" key="1">
    <source>
        <dbReference type="ARBA" id="ARBA00022441"/>
    </source>
</evidence>
<dbReference type="GeneID" id="33568084"/>
<gene>
    <name evidence="5" type="ORF">BCR41DRAFT_366709</name>
</gene>
<sequence length="403" mass="44206">MLILAHISMLLLSVFFLSPSVHAQDFQPVVVSSSASAFKELQGLYILGGYTADKSVNSQTFMLDLSQSWDAVNPIVQKLPDGPLSWDMPSTLTADGQGWFALVNGTGYLYDIKNSTWSTVLHNNSKINSEMGLKAITDPETGMIYVPNGHIEKNQMSMLTVNLNTTKIGSVPMPSGFNTSSLYSAAWSASRKSMVFISESADSLYSYSTTDGWTHLNVTGDIPSPRVSSCLLPMNDDSKIVLFGGYSRTEHRSLNDIYVLDLASLVWTRGPNVDEANGRDSAACAISNDFFIVWGGISSNSTQDAAPSKVTIVYNLERSVWVSRYNTPAPIDANSHSRMLYQIGTVLGGVFGGIMFLGIIAYAIYHRRVPKPVQIYQNHYPASFDDYQTTYSYGYADSKTTLV</sequence>
<dbReference type="RefSeq" id="XP_021886721.1">
    <property type="nucleotide sequence ID" value="XM_022026241.1"/>
</dbReference>
<keyword evidence="2" id="KW-0677">Repeat</keyword>
<keyword evidence="3" id="KW-0812">Transmembrane</keyword>
<evidence type="ECO:0000313" key="5">
    <source>
        <dbReference type="EMBL" id="ORZ29048.1"/>
    </source>
</evidence>
<keyword evidence="3" id="KW-1133">Transmembrane helix</keyword>
<proteinExistence type="predicted"/>
<dbReference type="Proteomes" id="UP000193648">
    <property type="component" value="Unassembled WGS sequence"/>
</dbReference>
<keyword evidence="6" id="KW-1185">Reference proteome</keyword>
<dbReference type="PANTHER" id="PTHR46228">
    <property type="entry name" value="KELCH DOMAIN-CONTAINING PROTEIN"/>
    <property type="match status" value="1"/>
</dbReference>
<protein>
    <recommendedName>
        <fullName evidence="7">Galactose oxidase</fullName>
    </recommendedName>
</protein>
<dbReference type="InterPro" id="IPR015915">
    <property type="entry name" value="Kelch-typ_b-propeller"/>
</dbReference>
<evidence type="ECO:0000256" key="4">
    <source>
        <dbReference type="SAM" id="SignalP"/>
    </source>
</evidence>
<comment type="caution">
    <text evidence="5">The sequence shown here is derived from an EMBL/GenBank/DDBJ whole genome shotgun (WGS) entry which is preliminary data.</text>
</comment>
<dbReference type="Pfam" id="PF24681">
    <property type="entry name" value="Kelch_KLHDC2_KLHL20_DRC7"/>
    <property type="match status" value="1"/>
</dbReference>
<evidence type="ECO:0000256" key="2">
    <source>
        <dbReference type="ARBA" id="ARBA00022737"/>
    </source>
</evidence>
<evidence type="ECO:0008006" key="7">
    <source>
        <dbReference type="Google" id="ProtNLM"/>
    </source>
</evidence>
<dbReference type="InterPro" id="IPR011043">
    <property type="entry name" value="Gal_Oxase/kelch_b-propeller"/>
</dbReference>
<dbReference type="Gene3D" id="2.120.10.80">
    <property type="entry name" value="Kelch-type beta propeller"/>
    <property type="match status" value="1"/>
</dbReference>
<dbReference type="AlphaFoldDB" id="A0A1Y2H3B5"/>
<feature type="signal peptide" evidence="4">
    <location>
        <begin position="1"/>
        <end position="23"/>
    </location>
</feature>
<feature type="chain" id="PRO_5012914842" description="Galactose oxidase" evidence="4">
    <location>
        <begin position="24"/>
        <end position="403"/>
    </location>
</feature>
<dbReference type="PANTHER" id="PTHR46228:SF2">
    <property type="entry name" value="KELCH REPEAT PROTEIN (AFU_ORTHOLOGUE AFUA_4G14350)"/>
    <property type="match status" value="1"/>
</dbReference>
<dbReference type="SUPFAM" id="SSF50965">
    <property type="entry name" value="Galactose oxidase, central domain"/>
    <property type="match status" value="1"/>
</dbReference>
<feature type="transmembrane region" description="Helical" evidence="3">
    <location>
        <begin position="339"/>
        <end position="365"/>
    </location>
</feature>
<reference evidence="5 6" key="1">
    <citation type="submission" date="2016-07" db="EMBL/GenBank/DDBJ databases">
        <title>Pervasive Adenine N6-methylation of Active Genes in Fungi.</title>
        <authorList>
            <consortium name="DOE Joint Genome Institute"/>
            <person name="Mondo S.J."/>
            <person name="Dannebaum R.O."/>
            <person name="Kuo R.C."/>
            <person name="Labutti K."/>
            <person name="Haridas S."/>
            <person name="Kuo A."/>
            <person name="Salamov A."/>
            <person name="Ahrendt S.R."/>
            <person name="Lipzen A."/>
            <person name="Sullivan W."/>
            <person name="Andreopoulos W.B."/>
            <person name="Clum A."/>
            <person name="Lindquist E."/>
            <person name="Daum C."/>
            <person name="Ramamoorthy G.K."/>
            <person name="Gryganskyi A."/>
            <person name="Culley D."/>
            <person name="Magnuson J.K."/>
            <person name="James T.Y."/>
            <person name="O'Malley M.A."/>
            <person name="Stajich J.E."/>
            <person name="Spatafora J.W."/>
            <person name="Visel A."/>
            <person name="Grigoriev I.V."/>
        </authorList>
    </citation>
    <scope>NUCLEOTIDE SEQUENCE [LARGE SCALE GENOMIC DNA]</scope>
    <source>
        <strain evidence="5 6">NRRL 3116</strain>
    </source>
</reference>
<accession>A0A1Y2H3B5</accession>
<keyword evidence="3" id="KW-0472">Membrane</keyword>
<dbReference type="EMBL" id="MCFF01000001">
    <property type="protein sequence ID" value="ORZ29048.1"/>
    <property type="molecule type" value="Genomic_DNA"/>
</dbReference>
<keyword evidence="1" id="KW-0880">Kelch repeat</keyword>
<dbReference type="OrthoDB" id="432528at2759"/>